<dbReference type="PANTHER" id="PTHR44942:SF4">
    <property type="entry name" value="METHYLTRANSFERASE TYPE 11 DOMAIN-CONTAINING PROTEIN"/>
    <property type="match status" value="1"/>
</dbReference>
<accession>A0ABR9F2R9</accession>
<dbReference type="Proteomes" id="UP001645039">
    <property type="component" value="Unassembled WGS sequence"/>
</dbReference>
<dbReference type="Gene3D" id="3.40.50.150">
    <property type="entry name" value="Vaccinia Virus protein VP39"/>
    <property type="match status" value="1"/>
</dbReference>
<keyword evidence="1 4" id="KW-0489">Methyltransferase</keyword>
<evidence type="ECO:0000313" key="4">
    <source>
        <dbReference type="EMBL" id="MBE0400771.1"/>
    </source>
</evidence>
<proteinExistence type="predicted"/>
<dbReference type="CDD" id="cd02440">
    <property type="entry name" value="AdoMet_MTases"/>
    <property type="match status" value="1"/>
</dbReference>
<dbReference type="GO" id="GO:0032259">
    <property type="term" value="P:methylation"/>
    <property type="evidence" value="ECO:0007669"/>
    <property type="project" value="UniProtKB-KW"/>
</dbReference>
<name>A0ABR9F2R9_9GAMM</name>
<comment type="caution">
    <text evidence="4">The sequence shown here is derived from an EMBL/GenBank/DDBJ whole genome shotgun (WGS) entry which is preliminary data.</text>
</comment>
<keyword evidence="5" id="KW-1185">Reference proteome</keyword>
<dbReference type="InterPro" id="IPR051052">
    <property type="entry name" value="Diverse_substrate_MTase"/>
</dbReference>
<keyword evidence="2" id="KW-0808">Transferase</keyword>
<organism evidence="4 5">
    <name type="scientific">Halomonas casei</name>
    <dbReference type="NCBI Taxonomy" id="2742613"/>
    <lineage>
        <taxon>Bacteria</taxon>
        <taxon>Pseudomonadati</taxon>
        <taxon>Pseudomonadota</taxon>
        <taxon>Gammaproteobacteria</taxon>
        <taxon>Oceanospirillales</taxon>
        <taxon>Halomonadaceae</taxon>
        <taxon>Halomonas</taxon>
    </lineage>
</organism>
<reference evidence="4 5" key="1">
    <citation type="submission" date="2020-07" db="EMBL/GenBank/DDBJ databases">
        <title>Halophilic bacteria isolated from french cheeses.</title>
        <authorList>
            <person name="Kothe C.I."/>
            <person name="Farah-Kraiem B."/>
            <person name="Renault P."/>
            <person name="Dridi B."/>
        </authorList>
    </citation>
    <scope>NUCLEOTIDE SEQUENCE [LARGE SCALE GENOMIC DNA]</scope>
    <source>
        <strain evidence="4 5">FME1</strain>
    </source>
</reference>
<dbReference type="PANTHER" id="PTHR44942">
    <property type="entry name" value="METHYLTRANSF_11 DOMAIN-CONTAINING PROTEIN"/>
    <property type="match status" value="1"/>
</dbReference>
<dbReference type="InterPro" id="IPR041698">
    <property type="entry name" value="Methyltransf_25"/>
</dbReference>
<evidence type="ECO:0000256" key="2">
    <source>
        <dbReference type="ARBA" id="ARBA00022679"/>
    </source>
</evidence>
<gene>
    <name evidence="4" type="ORF">EI168_11715</name>
</gene>
<feature type="domain" description="Methyltransferase" evidence="3">
    <location>
        <begin position="41"/>
        <end position="119"/>
    </location>
</feature>
<dbReference type="SUPFAM" id="SSF53335">
    <property type="entry name" value="S-adenosyl-L-methionine-dependent methyltransferases"/>
    <property type="match status" value="1"/>
</dbReference>
<evidence type="ECO:0000313" key="5">
    <source>
        <dbReference type="Proteomes" id="UP001645039"/>
    </source>
</evidence>
<evidence type="ECO:0000259" key="3">
    <source>
        <dbReference type="Pfam" id="PF13649"/>
    </source>
</evidence>
<protein>
    <submittedName>
        <fullName evidence="4">Class I SAM-dependent methyltransferase</fullName>
    </submittedName>
</protein>
<dbReference type="EMBL" id="RRZD01000009">
    <property type="protein sequence ID" value="MBE0400771.1"/>
    <property type="molecule type" value="Genomic_DNA"/>
</dbReference>
<dbReference type="Pfam" id="PF13649">
    <property type="entry name" value="Methyltransf_25"/>
    <property type="match status" value="1"/>
</dbReference>
<evidence type="ECO:0000256" key="1">
    <source>
        <dbReference type="ARBA" id="ARBA00022603"/>
    </source>
</evidence>
<dbReference type="RefSeq" id="WP_096279506.1">
    <property type="nucleotide sequence ID" value="NZ_CBCSBM010000008.1"/>
</dbReference>
<sequence length="163" mass="18861">MTQYLTESGMGERYDHYRPKIHQAVVQKMHQHVQDRHFERVVDVACGTGDSTILLLELGQDVMGIDSSDEMLAIARKRGLCVRRADYTELSKQGRFDLISTCMAFHWLDGAQAIAAYRAASNRGAIWLIYNFAFAGHTSSDEFIDWLHNEYWKRYLSPPRNRF</sequence>
<dbReference type="GO" id="GO:0008168">
    <property type="term" value="F:methyltransferase activity"/>
    <property type="evidence" value="ECO:0007669"/>
    <property type="project" value="UniProtKB-KW"/>
</dbReference>
<dbReference type="InterPro" id="IPR029063">
    <property type="entry name" value="SAM-dependent_MTases_sf"/>
</dbReference>